<keyword evidence="4" id="KW-1185">Reference proteome</keyword>
<accession>A0A8J7MDM7</accession>
<proteinExistence type="predicted"/>
<dbReference type="SUPFAM" id="SSF48452">
    <property type="entry name" value="TPR-like"/>
    <property type="match status" value="1"/>
</dbReference>
<sequence length="257" mass="29394">MNLKSISTALLIGLVATPAMAQLKEAANQEISPAAAFSNLPLEVREDYGQRLIEIQNLFNDKRIFDAIEKIGEAEKIFDRHPLLLNIKGACYVEIRNFDKAEEIFSDVLAIDPNNANVKFNLAEVSFVKKDWDNAEKRFTDLLQFVSEENNLQMYRLIQFKIMLSQLKNGNEDKARAVADKYDFMDDSPFIYYAKAAISYHDDEKLEAEKLLRNARFVWTNPSQLAAWQDTLIEFGYVKSFYGGDDENDPTAPRTAE</sequence>
<protein>
    <recommendedName>
        <fullName evidence="5">Tetratricopeptide repeat-containing protein</fullName>
    </recommendedName>
</protein>
<dbReference type="AlphaFoldDB" id="A0A8J7MDM7"/>
<reference evidence="3" key="1">
    <citation type="submission" date="2021-01" db="EMBL/GenBank/DDBJ databases">
        <title>Modified the classification status of verrucomicrobia.</title>
        <authorList>
            <person name="Feng X."/>
        </authorList>
    </citation>
    <scope>NUCLEOTIDE SEQUENCE</scope>
    <source>
        <strain evidence="3">_KCTC 22039</strain>
    </source>
</reference>
<feature type="repeat" description="TPR" evidence="1">
    <location>
        <begin position="82"/>
        <end position="115"/>
    </location>
</feature>
<dbReference type="InterPro" id="IPR011990">
    <property type="entry name" value="TPR-like_helical_dom_sf"/>
</dbReference>
<dbReference type="Proteomes" id="UP000624703">
    <property type="component" value="Unassembled WGS sequence"/>
</dbReference>
<gene>
    <name evidence="3" type="ORF">JIN82_09155</name>
</gene>
<evidence type="ECO:0000256" key="1">
    <source>
        <dbReference type="PROSITE-ProRule" id="PRU00339"/>
    </source>
</evidence>
<feature type="signal peptide" evidence="2">
    <location>
        <begin position="1"/>
        <end position="21"/>
    </location>
</feature>
<evidence type="ECO:0008006" key="5">
    <source>
        <dbReference type="Google" id="ProtNLM"/>
    </source>
</evidence>
<dbReference type="Gene3D" id="1.25.40.10">
    <property type="entry name" value="Tetratricopeptide repeat domain"/>
    <property type="match status" value="1"/>
</dbReference>
<dbReference type="SMART" id="SM00028">
    <property type="entry name" value="TPR"/>
    <property type="match status" value="2"/>
</dbReference>
<comment type="caution">
    <text evidence="3">The sequence shown here is derived from an EMBL/GenBank/DDBJ whole genome shotgun (WGS) entry which is preliminary data.</text>
</comment>
<keyword evidence="2" id="KW-0732">Signal</keyword>
<evidence type="ECO:0000313" key="3">
    <source>
        <dbReference type="EMBL" id="MBK1791316.1"/>
    </source>
</evidence>
<dbReference type="PROSITE" id="PS50005">
    <property type="entry name" value="TPR"/>
    <property type="match status" value="1"/>
</dbReference>
<dbReference type="RefSeq" id="WP_200311325.1">
    <property type="nucleotide sequence ID" value="NZ_JAENIM010000039.1"/>
</dbReference>
<dbReference type="Pfam" id="PF14559">
    <property type="entry name" value="TPR_19"/>
    <property type="match status" value="1"/>
</dbReference>
<keyword evidence="1" id="KW-0802">TPR repeat</keyword>
<dbReference type="EMBL" id="JAENIM010000039">
    <property type="protein sequence ID" value="MBK1791316.1"/>
    <property type="molecule type" value="Genomic_DNA"/>
</dbReference>
<organism evidence="3 4">
    <name type="scientific">Persicirhabdus sediminis</name>
    <dbReference type="NCBI Taxonomy" id="454144"/>
    <lineage>
        <taxon>Bacteria</taxon>
        <taxon>Pseudomonadati</taxon>
        <taxon>Verrucomicrobiota</taxon>
        <taxon>Verrucomicrobiia</taxon>
        <taxon>Verrucomicrobiales</taxon>
        <taxon>Verrucomicrobiaceae</taxon>
        <taxon>Persicirhabdus</taxon>
    </lineage>
</organism>
<evidence type="ECO:0000256" key="2">
    <source>
        <dbReference type="SAM" id="SignalP"/>
    </source>
</evidence>
<feature type="chain" id="PRO_5035215484" description="Tetratricopeptide repeat-containing protein" evidence="2">
    <location>
        <begin position="22"/>
        <end position="257"/>
    </location>
</feature>
<dbReference type="InterPro" id="IPR019734">
    <property type="entry name" value="TPR_rpt"/>
</dbReference>
<evidence type="ECO:0000313" key="4">
    <source>
        <dbReference type="Proteomes" id="UP000624703"/>
    </source>
</evidence>
<name>A0A8J7MDM7_9BACT</name>